<reference evidence="2" key="3">
    <citation type="journal article" date="2019" name="Microbiol. Resour. Announc.">
        <title>Draft Genome Sequences of Type Strains of Gordonibacter faecihominis, Paraeggerthella hongkongensis, Parvibacter caecicola,Slackia equolifaciens, Slackia faecicanis, and Slackia isoflavoniconvertens.</title>
        <authorList>
            <person name="Danylec N."/>
            <person name="Stoll D.A."/>
            <person name="Dotsch A."/>
            <person name="Huch M."/>
        </authorList>
    </citation>
    <scope>NUCLEOTIDE SEQUENCE</scope>
    <source>
        <strain evidence="2">DSM 16107</strain>
    </source>
</reference>
<proteinExistence type="predicted"/>
<dbReference type="EMBL" id="PPTT01000006">
    <property type="protein sequence ID" value="RDB70151.1"/>
    <property type="molecule type" value="Genomic_DNA"/>
</dbReference>
<protein>
    <recommendedName>
        <fullName evidence="5">Cytosolic protein</fullName>
    </recommendedName>
</protein>
<reference evidence="1 3" key="1">
    <citation type="journal article" date="2018" name="Elife">
        <title>Discovery and characterization of a prevalent human gut bacterial enzyme sufficient for the inactivation of a family of plant toxins.</title>
        <authorList>
            <person name="Koppel N."/>
            <person name="Bisanz J.E."/>
            <person name="Pandelia M.E."/>
            <person name="Turnbaugh P.J."/>
            <person name="Balskus E.P."/>
        </authorList>
    </citation>
    <scope>NUCLEOTIDE SEQUENCE [LARGE SCALE GENOMIC DNA]</scope>
    <source>
        <strain evidence="1 3">DSM 16107</strain>
    </source>
</reference>
<evidence type="ECO:0008006" key="5">
    <source>
        <dbReference type="Google" id="ProtNLM"/>
    </source>
</evidence>
<evidence type="ECO:0000313" key="3">
    <source>
        <dbReference type="Proteomes" id="UP000253817"/>
    </source>
</evidence>
<gene>
    <name evidence="1" type="ORF">C1876_05010</name>
    <name evidence="2" type="ORF">DMP09_11675</name>
</gene>
<dbReference type="OrthoDB" id="9793253at2"/>
<organism evidence="2 4">
    <name type="scientific">Eggerthella sinensis</name>
    <dbReference type="NCBI Taxonomy" id="242230"/>
    <lineage>
        <taxon>Bacteria</taxon>
        <taxon>Bacillati</taxon>
        <taxon>Actinomycetota</taxon>
        <taxon>Coriobacteriia</taxon>
        <taxon>Eggerthellales</taxon>
        <taxon>Eggerthellaceae</taxon>
        <taxon>Eggerthella</taxon>
    </lineage>
</organism>
<dbReference type="Pfam" id="PF19620">
    <property type="entry name" value="DUF6125"/>
    <property type="match status" value="1"/>
</dbReference>
<dbReference type="EMBL" id="QICC01000053">
    <property type="protein sequence ID" value="RNM41008.1"/>
    <property type="molecule type" value="Genomic_DNA"/>
</dbReference>
<evidence type="ECO:0000313" key="1">
    <source>
        <dbReference type="EMBL" id="RDB70151.1"/>
    </source>
</evidence>
<dbReference type="AlphaFoldDB" id="A0A3N0IVJ6"/>
<sequence>MNETVRALSKDELIELLEIYAKNLIALDGTWFQSIEAEDGMDAAVHHDIEAWRRFSASEARRIKRFLGLDEHPGLEGLAKALALRCQSAANVDEITVDGDELRYRIVDCRVQNARERKGMGFHPCKSVGVVEYGVFAEQIDDRITCTCLSCFPDIVDDTCNCAWKFTLRA</sequence>
<evidence type="ECO:0000313" key="2">
    <source>
        <dbReference type="EMBL" id="RNM41008.1"/>
    </source>
</evidence>
<comment type="caution">
    <text evidence="2">The sequence shown here is derived from an EMBL/GenBank/DDBJ whole genome shotgun (WGS) entry which is preliminary data.</text>
</comment>
<dbReference type="RefSeq" id="WP_114545620.1">
    <property type="nucleotide sequence ID" value="NZ_CATYLB010000002.1"/>
</dbReference>
<accession>A0A3N0IVJ6</accession>
<evidence type="ECO:0000313" key="4">
    <source>
        <dbReference type="Proteomes" id="UP000270112"/>
    </source>
</evidence>
<dbReference type="Proteomes" id="UP000270112">
    <property type="component" value="Unassembled WGS sequence"/>
</dbReference>
<reference evidence="4" key="2">
    <citation type="submission" date="2018-05" db="EMBL/GenBank/DDBJ databases">
        <title>Genome Sequencing of selected type strains of the family Eggerthellaceae.</title>
        <authorList>
            <person name="Danylec N."/>
            <person name="Stoll D.A."/>
            <person name="Doetsch A."/>
            <person name="Huch M."/>
        </authorList>
    </citation>
    <scope>NUCLEOTIDE SEQUENCE [LARGE SCALE GENOMIC DNA]</scope>
    <source>
        <strain evidence="4">DSM 16107</strain>
    </source>
</reference>
<name>A0A3N0IVJ6_9ACTN</name>
<dbReference type="Proteomes" id="UP000253817">
    <property type="component" value="Unassembled WGS sequence"/>
</dbReference>
<keyword evidence="3" id="KW-1185">Reference proteome</keyword>